<evidence type="ECO:0000313" key="2">
    <source>
        <dbReference type="EMBL" id="OHA13144.1"/>
    </source>
</evidence>
<feature type="chain" id="PRO_5009583571" description="CopC domain-containing protein" evidence="1">
    <location>
        <begin position="24"/>
        <end position="154"/>
    </location>
</feature>
<comment type="caution">
    <text evidence="2">The sequence shown here is derived from an EMBL/GenBank/DDBJ whole genome shotgun (WGS) entry which is preliminary data.</text>
</comment>
<name>A0A1G2LNP4_9BACT</name>
<gene>
    <name evidence="2" type="ORF">A3G49_02150</name>
</gene>
<dbReference type="AlphaFoldDB" id="A0A1G2LNP4"/>
<accession>A0A1G2LNP4</accession>
<organism evidence="2 3">
    <name type="scientific">Candidatus Sungbacteria bacterium RIFCSPLOWO2_12_FULL_41_11</name>
    <dbReference type="NCBI Taxonomy" id="1802286"/>
    <lineage>
        <taxon>Bacteria</taxon>
        <taxon>Candidatus Sungiibacteriota</taxon>
    </lineage>
</organism>
<reference evidence="2 3" key="1">
    <citation type="journal article" date="2016" name="Nat. Commun.">
        <title>Thousands of microbial genomes shed light on interconnected biogeochemical processes in an aquifer system.</title>
        <authorList>
            <person name="Anantharaman K."/>
            <person name="Brown C.T."/>
            <person name="Hug L.A."/>
            <person name="Sharon I."/>
            <person name="Castelle C.J."/>
            <person name="Probst A.J."/>
            <person name="Thomas B.C."/>
            <person name="Singh A."/>
            <person name="Wilkins M.J."/>
            <person name="Karaoz U."/>
            <person name="Brodie E.L."/>
            <person name="Williams K.H."/>
            <person name="Hubbard S.S."/>
            <person name="Banfield J.F."/>
        </authorList>
    </citation>
    <scope>NUCLEOTIDE SEQUENCE [LARGE SCALE GENOMIC DNA]</scope>
</reference>
<evidence type="ECO:0008006" key="4">
    <source>
        <dbReference type="Google" id="ProtNLM"/>
    </source>
</evidence>
<protein>
    <recommendedName>
        <fullName evidence="4">CopC domain-containing protein</fullName>
    </recommendedName>
</protein>
<evidence type="ECO:0000256" key="1">
    <source>
        <dbReference type="SAM" id="SignalP"/>
    </source>
</evidence>
<sequence>MKRFAVTILALLSMVFLPGMSSAHHNSLSICGVNGGEVIDAFVDDAFPEKPGVYFDRVPMVINDVRCGTEEYSFNIAIVVIELPQEGTGVPKNTTKYFGIFQIKLSMKNRTILYSAIVPWEDISAKDDQYLLNIWCGFIKNSYPNQQKENGCSQ</sequence>
<feature type="signal peptide" evidence="1">
    <location>
        <begin position="1"/>
        <end position="23"/>
    </location>
</feature>
<evidence type="ECO:0000313" key="3">
    <source>
        <dbReference type="Proteomes" id="UP000177171"/>
    </source>
</evidence>
<keyword evidence="1" id="KW-0732">Signal</keyword>
<dbReference type="EMBL" id="MHQY01000033">
    <property type="protein sequence ID" value="OHA13144.1"/>
    <property type="molecule type" value="Genomic_DNA"/>
</dbReference>
<proteinExistence type="predicted"/>
<dbReference type="Proteomes" id="UP000177171">
    <property type="component" value="Unassembled WGS sequence"/>
</dbReference>